<feature type="compositionally biased region" description="Polar residues" evidence="5">
    <location>
        <begin position="40"/>
        <end position="49"/>
    </location>
</feature>
<dbReference type="Gene3D" id="2.30.30.170">
    <property type="match status" value="7"/>
</dbReference>
<dbReference type="InterPro" id="IPR025987">
    <property type="entry name" value="GW_dom"/>
</dbReference>
<dbReference type="InterPro" id="IPR018077">
    <property type="entry name" value="Glyco_hydro_fam25_subgr"/>
</dbReference>
<dbReference type="PANTHER" id="PTHR34135:SF2">
    <property type="entry name" value="LYSOZYME"/>
    <property type="match status" value="1"/>
</dbReference>
<dbReference type="GO" id="GO:0016052">
    <property type="term" value="P:carbohydrate catabolic process"/>
    <property type="evidence" value="ECO:0007669"/>
    <property type="project" value="TreeGrafter"/>
</dbReference>
<feature type="domain" description="GW" evidence="7">
    <location>
        <begin position="342"/>
        <end position="421"/>
    </location>
</feature>
<dbReference type="PROSITE" id="PS51780">
    <property type="entry name" value="GW"/>
    <property type="match status" value="7"/>
</dbReference>
<reference evidence="8" key="1">
    <citation type="submission" date="2017-05" db="EMBL/GenBank/DDBJ databases">
        <authorList>
            <consortium name="The Broad Institute Genomics Platform"/>
            <consortium name="The Broad Institute Genomic Center for Infectious Diseases"/>
            <person name="Earl A."/>
            <person name="Manson A."/>
            <person name="Schwartman J."/>
            <person name="Gilmore M."/>
            <person name="Abouelleil A."/>
            <person name="Cao P."/>
            <person name="Chapman S."/>
            <person name="Cusick C."/>
            <person name="Shea T."/>
            <person name="Young S."/>
            <person name="Neafsey D."/>
            <person name="Nusbaum C."/>
            <person name="Birren B."/>
        </authorList>
    </citation>
    <scope>NUCLEOTIDE SEQUENCE</scope>
    <source>
        <strain evidence="8">7F3_DIV0205</strain>
    </source>
</reference>
<dbReference type="InterPro" id="IPR002053">
    <property type="entry name" value="Glyco_hydro_25"/>
</dbReference>
<reference evidence="8" key="2">
    <citation type="submission" date="2024-03" db="EMBL/GenBank/DDBJ databases">
        <title>The Genome Sequence of Enterococcus sp. DIV0205d.</title>
        <authorList>
            <consortium name="The Broad Institute Genomics Platform"/>
            <consortium name="The Broad Institute Microbial Omics Core"/>
            <consortium name="The Broad Institute Genomic Center for Infectious Diseases"/>
            <person name="Earl A."/>
            <person name="Manson A."/>
            <person name="Gilmore M."/>
            <person name="Schwartman J."/>
            <person name="Shea T."/>
            <person name="Abouelleil A."/>
            <person name="Cao P."/>
            <person name="Chapman S."/>
            <person name="Cusick C."/>
            <person name="Young S."/>
            <person name="Neafsey D."/>
            <person name="Nusbaum C."/>
            <person name="Birren B."/>
        </authorList>
    </citation>
    <scope>NUCLEOTIDE SEQUENCE</scope>
    <source>
        <strain evidence="8">7F3_DIV0205</strain>
    </source>
</reference>
<evidence type="ECO:0000313" key="8">
    <source>
        <dbReference type="EMBL" id="WYK00391.1"/>
    </source>
</evidence>
<dbReference type="Pfam" id="PF01183">
    <property type="entry name" value="Glyco_hydro_25"/>
    <property type="match status" value="1"/>
</dbReference>
<sequence length="910" mass="101994">MKKSFILIGLFIALGGYNSTVLAEENESILSSSEQISEQTIPSNETVESVNRDKTENSDQTKTDEANPEKDIEITESNNSPMGKQGQKNSEFLTLDPNRRSDLAVSPQLRSYAFEDTYFVANESNRPAINFIDISSHNGNISVNDYNIMKQYGVTGVVVKLTEYTTYVNPYAQAQIENAKKAGLSVSVYHYSWFSNAAMAEAEADFFASQAAALGLSKNTVMVNDAEQVEMTTGNVTANSVAFRNRLNALGYNKVAHYSMFDWFNRKILDTNILGLQNSWVAQYPYNPLNSNLLHTDYAAWQWSSEVTFPNVNTGIGGRFDVNVSYNNLFLSSGDSYDVIEYEKAVNFKGKIKDGQNHGIYNKIYNTEGDNPRIGSSPAYAGKDVEIVSEAKTSKATWYQFTLDGNIVGWMDAKGFDAYDQIEYEKPVSFKGKVRSDQNHGIYNKIYYTESNNPRVGSSPTYAGKDVEIISEAKTSKATWYQFRLDGTVVGWMDAKGFDNYDPIEYEKAVTLKGKVAAGQNHGIYNKIYYTEGNNPRIESSPTHAGKDVEIIREAKTSKATWYQFTLDGNIVGWMDAKGFDKYDEIEYEKAVSVKGKVATGQNHGIYNKIYYTEGNNPRVGSSPSYAGKDVEIIKEAKTSKATWYQFKLDGKVMGWMDAKGFDHYDSIEYEKAVAFKGKVATGQNHGIYNKIYYTEGNNPRVGSSPSYAGKDVEIIKEAKTAKAIWYQFKLDGKVMGWMDAKGFDKYDEIEYEKVVNFKGKVATGQNHGIYNKIYYTEGNNPRVGSSPSYAGKDVEIIKEAKTAKATWYQFKLDGKVMGWMDAKGFDTYDAIEYEKVVNFKGKVATGQNHGIYNKIYYTEGNNPRVGSSPSYAGKDVEIIKEAKTAKAIWYQFKLDGKVMGWMDAKGFEV</sequence>
<keyword evidence="2 6" id="KW-0732">Signal</keyword>
<evidence type="ECO:0000256" key="2">
    <source>
        <dbReference type="ARBA" id="ARBA00022729"/>
    </source>
</evidence>
<evidence type="ECO:0000256" key="3">
    <source>
        <dbReference type="ARBA" id="ARBA00022801"/>
    </source>
</evidence>
<feature type="compositionally biased region" description="Polar residues" evidence="5">
    <location>
        <begin position="75"/>
        <end position="92"/>
    </location>
</feature>
<dbReference type="Pfam" id="PF13457">
    <property type="entry name" value="GW"/>
    <property type="match status" value="7"/>
</dbReference>
<evidence type="ECO:0000256" key="5">
    <source>
        <dbReference type="SAM" id="MobiDB-lite"/>
    </source>
</evidence>
<feature type="domain" description="GW" evidence="7">
    <location>
        <begin position="506"/>
        <end position="585"/>
    </location>
</feature>
<dbReference type="Proteomes" id="UP000194948">
    <property type="component" value="Chromosome"/>
</dbReference>
<name>A0AAQ3WAA5_9ENTE</name>
<proteinExistence type="inferred from homology"/>
<evidence type="ECO:0000256" key="1">
    <source>
        <dbReference type="ARBA" id="ARBA00010646"/>
    </source>
</evidence>
<protein>
    <recommendedName>
        <fullName evidence="7">GW domain-containing protein</fullName>
    </recommendedName>
</protein>
<dbReference type="GO" id="GO:0003796">
    <property type="term" value="F:lysozyme activity"/>
    <property type="evidence" value="ECO:0007669"/>
    <property type="project" value="InterPro"/>
</dbReference>
<dbReference type="AlphaFoldDB" id="A0AAQ3WAA5"/>
<evidence type="ECO:0000259" key="7">
    <source>
        <dbReference type="PROSITE" id="PS51780"/>
    </source>
</evidence>
<dbReference type="NCBIfam" id="NF033202">
    <property type="entry name" value="GW_glycos_SH3"/>
    <property type="match status" value="7"/>
</dbReference>
<accession>A0AAQ3WAA5</accession>
<keyword evidence="4" id="KW-0326">Glycosidase</keyword>
<dbReference type="PROSITE" id="PS51904">
    <property type="entry name" value="GLYCOSYL_HYDROL_F25_2"/>
    <property type="match status" value="1"/>
</dbReference>
<dbReference type="GO" id="GO:0009253">
    <property type="term" value="P:peptidoglycan catabolic process"/>
    <property type="evidence" value="ECO:0007669"/>
    <property type="project" value="InterPro"/>
</dbReference>
<feature type="domain" description="GW" evidence="7">
    <location>
        <begin position="588"/>
        <end position="667"/>
    </location>
</feature>
<evidence type="ECO:0000313" key="9">
    <source>
        <dbReference type="Proteomes" id="UP000194948"/>
    </source>
</evidence>
<dbReference type="SMART" id="SM00641">
    <property type="entry name" value="Glyco_25"/>
    <property type="match status" value="1"/>
</dbReference>
<evidence type="ECO:0000256" key="6">
    <source>
        <dbReference type="SAM" id="SignalP"/>
    </source>
</evidence>
<feature type="domain" description="GW" evidence="7">
    <location>
        <begin position="670"/>
        <end position="749"/>
    </location>
</feature>
<dbReference type="EMBL" id="CP147244">
    <property type="protein sequence ID" value="WYK00391.1"/>
    <property type="molecule type" value="Genomic_DNA"/>
</dbReference>
<evidence type="ECO:0000256" key="4">
    <source>
        <dbReference type="ARBA" id="ARBA00023295"/>
    </source>
</evidence>
<dbReference type="RefSeq" id="WP_339099068.1">
    <property type="nucleotide sequence ID" value="NZ_CP147244.1"/>
</dbReference>
<feature type="domain" description="GW" evidence="7">
    <location>
        <begin position="424"/>
        <end position="503"/>
    </location>
</feature>
<dbReference type="SUPFAM" id="SSF82057">
    <property type="entry name" value="Prokaryotic SH3-related domain"/>
    <property type="match status" value="7"/>
</dbReference>
<feature type="domain" description="GW" evidence="7">
    <location>
        <begin position="752"/>
        <end position="831"/>
    </location>
</feature>
<dbReference type="GO" id="GO:0016998">
    <property type="term" value="P:cell wall macromolecule catabolic process"/>
    <property type="evidence" value="ECO:0007669"/>
    <property type="project" value="InterPro"/>
</dbReference>
<organism evidence="8 9">
    <name type="scientific">Candidatus Enterococcus palustris</name>
    <dbReference type="NCBI Taxonomy" id="1834189"/>
    <lineage>
        <taxon>Bacteria</taxon>
        <taxon>Bacillati</taxon>
        <taxon>Bacillota</taxon>
        <taxon>Bacilli</taxon>
        <taxon>Lactobacillales</taxon>
        <taxon>Enterococcaceae</taxon>
        <taxon>Enterococcus</taxon>
    </lineage>
</organism>
<dbReference type="InterPro" id="IPR017853">
    <property type="entry name" value="GH"/>
</dbReference>
<dbReference type="InterPro" id="IPR038200">
    <property type="entry name" value="GW_dom_sf"/>
</dbReference>
<feature type="domain" description="GW" evidence="7">
    <location>
        <begin position="834"/>
        <end position="910"/>
    </location>
</feature>
<comment type="similarity">
    <text evidence="1">Belongs to the glycosyl hydrolase 25 family.</text>
</comment>
<keyword evidence="3" id="KW-0378">Hydrolase</keyword>
<dbReference type="SUPFAM" id="SSF51445">
    <property type="entry name" value="(Trans)glycosidases"/>
    <property type="match status" value="1"/>
</dbReference>
<dbReference type="CDD" id="cd06522">
    <property type="entry name" value="GH25_AtlA-like"/>
    <property type="match status" value="1"/>
</dbReference>
<feature type="signal peptide" evidence="6">
    <location>
        <begin position="1"/>
        <end position="23"/>
    </location>
</feature>
<feature type="compositionally biased region" description="Basic and acidic residues" evidence="5">
    <location>
        <begin position="50"/>
        <end position="73"/>
    </location>
</feature>
<feature type="chain" id="PRO_5043051882" description="GW domain-containing protein" evidence="6">
    <location>
        <begin position="24"/>
        <end position="910"/>
    </location>
</feature>
<feature type="region of interest" description="Disordered" evidence="5">
    <location>
        <begin position="32"/>
        <end position="97"/>
    </location>
</feature>
<keyword evidence="9" id="KW-1185">Reference proteome</keyword>
<dbReference type="Gene3D" id="3.20.20.80">
    <property type="entry name" value="Glycosidases"/>
    <property type="match status" value="1"/>
</dbReference>
<gene>
    <name evidence="8" type="ORF">A5821_001487</name>
</gene>
<dbReference type="PANTHER" id="PTHR34135">
    <property type="entry name" value="LYSOZYME"/>
    <property type="match status" value="1"/>
</dbReference>